<dbReference type="InterPro" id="IPR054728">
    <property type="entry name" value="RsmB-like_ferredoxin"/>
</dbReference>
<comment type="function">
    <text evidence="1">Specifically methylates the cytosine at position 967 (m5C967) of 16S rRNA.</text>
</comment>
<feature type="binding site" evidence="14">
    <location>
        <position position="337"/>
    </location>
    <ligand>
        <name>S-adenosyl-L-methionine</name>
        <dbReference type="ChEBI" id="CHEBI:59789"/>
    </ligand>
</feature>
<dbReference type="NCBIfam" id="TIGR00563">
    <property type="entry name" value="rsmB"/>
    <property type="match status" value="1"/>
</dbReference>
<sequence>MPKLPVKNPRAMALKVLIRWETKKPLLDEVLNEVLEKSVLPDPRDRAFVSELINGVVRHLVYLDYVLSRVSRKPLDKMDPEVRNALRLGAYQIFFTRVPVQVAVAETIKLVKPRRGQWIVNFVNAVLRELARRKDEISLPPKEMDPVEHLAIKYSYPRWLVERWLKRFGEEETEALLKAGNERPTLVIRANTLRVTRDNLLLFLKKDVPEASPCRFSPDGIELKGFRGQVTSLKAFKFGWLQVQDEASQLVSYLLSPKEGERILDACAGVGGKTTHLAQLMRNTGKIYAMDVLAWRLKRLEENAKRLGITNIEVITGDATKSIEKLGGKFFDRILIDAPCTGTGVIRRHPDIKWARKPEDLVTVPEKQLSLLNSLAPLVKEKGVIVYATCSLEPEENEEVIEKFLKKHPEFQIEDARKYLPEKAQELVDKRGFMHTYPHRHGLDGFFAARLKKLDK</sequence>
<evidence type="ECO:0000256" key="12">
    <source>
        <dbReference type="ARBA" id="ARBA00031088"/>
    </source>
</evidence>
<evidence type="ECO:0000256" key="9">
    <source>
        <dbReference type="ARBA" id="ARBA00022691"/>
    </source>
</evidence>
<evidence type="ECO:0000256" key="6">
    <source>
        <dbReference type="ARBA" id="ARBA00022552"/>
    </source>
</evidence>
<dbReference type="GO" id="GO:0008649">
    <property type="term" value="F:rRNA methyltransferase activity"/>
    <property type="evidence" value="ECO:0007669"/>
    <property type="project" value="InterPro"/>
</dbReference>
<dbReference type="EC" id="2.1.1.176" evidence="4"/>
<evidence type="ECO:0000256" key="2">
    <source>
        <dbReference type="ARBA" id="ARBA00004496"/>
    </source>
</evidence>
<reference evidence="17" key="1">
    <citation type="submission" date="2011-04" db="EMBL/GenBank/DDBJ databases">
        <title>The complete genome of Thermodesulfatator indicus DSM 15286.</title>
        <authorList>
            <person name="Lucas S."/>
            <person name="Copeland A."/>
            <person name="Lapidus A."/>
            <person name="Bruce D."/>
            <person name="Goodwin L."/>
            <person name="Pitluck S."/>
            <person name="Peters L."/>
            <person name="Kyrpides N."/>
            <person name="Mavromatis K."/>
            <person name="Pagani I."/>
            <person name="Ivanova N."/>
            <person name="Saunders L."/>
            <person name="Detter J.C."/>
            <person name="Tapia R."/>
            <person name="Han C."/>
            <person name="Land M."/>
            <person name="Hauser L."/>
            <person name="Markowitz V."/>
            <person name="Cheng J.-F."/>
            <person name="Hugenholtz P."/>
            <person name="Woyke T."/>
            <person name="Wu D."/>
            <person name="Spring S."/>
            <person name="Schroeder M."/>
            <person name="Brambilla E."/>
            <person name="Klenk H.-P."/>
            <person name="Eisen J.A."/>
        </authorList>
    </citation>
    <scope>NUCLEOTIDE SEQUENCE [LARGE SCALE GENOMIC DNA]</scope>
    <source>
        <strain evidence="17">DSM 15286 / JCM 11887 / CIR29812</strain>
    </source>
</reference>
<dbReference type="RefSeq" id="WP_013906672.1">
    <property type="nucleotide sequence ID" value="NC_015681.1"/>
</dbReference>
<dbReference type="InterPro" id="IPR023267">
    <property type="entry name" value="RCMT"/>
</dbReference>
<feature type="binding site" evidence="14">
    <location>
        <position position="291"/>
    </location>
    <ligand>
        <name>S-adenosyl-L-methionine</name>
        <dbReference type="ChEBI" id="CHEBI:59789"/>
    </ligand>
</feature>
<feature type="binding site" evidence="14">
    <location>
        <position position="318"/>
    </location>
    <ligand>
        <name>S-adenosyl-L-methionine</name>
        <dbReference type="ChEBI" id="CHEBI:59789"/>
    </ligand>
</feature>
<comment type="subcellular location">
    <subcellularLocation>
        <location evidence="2">Cytoplasm</location>
    </subcellularLocation>
</comment>
<dbReference type="InterPro" id="IPR004573">
    <property type="entry name" value="rRNA_ssu_MeTfrase_B"/>
</dbReference>
<evidence type="ECO:0000256" key="14">
    <source>
        <dbReference type="PROSITE-ProRule" id="PRU01023"/>
    </source>
</evidence>
<dbReference type="InParanoid" id="F8A8C1"/>
<dbReference type="FunCoup" id="F8A8C1">
    <property type="interactions" value="408"/>
</dbReference>
<evidence type="ECO:0000256" key="1">
    <source>
        <dbReference type="ARBA" id="ARBA00002724"/>
    </source>
</evidence>
<reference evidence="16 17" key="2">
    <citation type="journal article" date="2012" name="Stand. Genomic Sci.">
        <title>Complete genome sequence of the thermophilic sulfate-reducing ocean bacterium Thermodesulfatator indicus type strain (CIR29812(T)).</title>
        <authorList>
            <person name="Anderson I."/>
            <person name="Saunders E."/>
            <person name="Lapidus A."/>
            <person name="Nolan M."/>
            <person name="Lucas S."/>
            <person name="Tice H."/>
            <person name="Del Rio T.G."/>
            <person name="Cheng J.F."/>
            <person name="Han C."/>
            <person name="Tapia R."/>
            <person name="Goodwin L.A."/>
            <person name="Pitluck S."/>
            <person name="Liolios K."/>
            <person name="Mavromatis K."/>
            <person name="Pagani I."/>
            <person name="Ivanova N."/>
            <person name="Mikhailova N."/>
            <person name="Pati A."/>
            <person name="Chen A."/>
            <person name="Palaniappan K."/>
            <person name="Land M."/>
            <person name="Hauser L."/>
            <person name="Jeffries C.D."/>
            <person name="Chang Y.J."/>
            <person name="Brambilla E.M."/>
            <person name="Rohde M."/>
            <person name="Spring S."/>
            <person name="Goker M."/>
            <person name="Detter J.C."/>
            <person name="Woyke T."/>
            <person name="Bristow J."/>
            <person name="Eisen J.A."/>
            <person name="Markowitz V."/>
            <person name="Hugenholtz P."/>
            <person name="Kyrpides N.C."/>
            <person name="Klenk H.P."/>
        </authorList>
    </citation>
    <scope>NUCLEOTIDE SEQUENCE [LARGE SCALE GENOMIC DNA]</scope>
    <source>
        <strain evidence="17">DSM 15286 / JCM 11887 / CIR29812</strain>
    </source>
</reference>
<dbReference type="InterPro" id="IPR006027">
    <property type="entry name" value="NusB_RsmB_TIM44"/>
</dbReference>
<dbReference type="AlphaFoldDB" id="F8A8C1"/>
<dbReference type="GO" id="GO:0005737">
    <property type="term" value="C:cytoplasm"/>
    <property type="evidence" value="ECO:0007669"/>
    <property type="project" value="UniProtKB-SubCell"/>
</dbReference>
<dbReference type="InterPro" id="IPR001678">
    <property type="entry name" value="MeTrfase_RsmB-F_NOP2_dom"/>
</dbReference>
<dbReference type="Gene3D" id="3.40.50.150">
    <property type="entry name" value="Vaccinia Virus protein VP39"/>
    <property type="match status" value="1"/>
</dbReference>
<dbReference type="Pfam" id="PF01189">
    <property type="entry name" value="Methyltr_RsmB-F"/>
    <property type="match status" value="1"/>
</dbReference>
<accession>F8A8C1</accession>
<keyword evidence="17" id="KW-1185">Reference proteome</keyword>
<dbReference type="SUPFAM" id="SSF53335">
    <property type="entry name" value="S-adenosyl-L-methionine-dependent methyltransferases"/>
    <property type="match status" value="1"/>
</dbReference>
<dbReference type="Pfam" id="PF01029">
    <property type="entry name" value="NusB"/>
    <property type="match status" value="1"/>
</dbReference>
<dbReference type="PANTHER" id="PTHR22807">
    <property type="entry name" value="NOP2 YEAST -RELATED NOL1/NOP2/FMU SUN DOMAIN-CONTAINING"/>
    <property type="match status" value="1"/>
</dbReference>
<evidence type="ECO:0000313" key="16">
    <source>
        <dbReference type="EMBL" id="AEH43925.1"/>
    </source>
</evidence>
<dbReference type="Gene3D" id="1.10.940.10">
    <property type="entry name" value="NusB-like"/>
    <property type="match status" value="1"/>
</dbReference>
<dbReference type="InterPro" id="IPR029063">
    <property type="entry name" value="SAM-dependent_MTases_sf"/>
</dbReference>
<keyword evidence="5" id="KW-0963">Cytoplasm</keyword>
<evidence type="ECO:0000256" key="8">
    <source>
        <dbReference type="ARBA" id="ARBA00022679"/>
    </source>
</evidence>
<dbReference type="OrthoDB" id="9810297at2"/>
<evidence type="ECO:0000256" key="7">
    <source>
        <dbReference type="ARBA" id="ARBA00022603"/>
    </source>
</evidence>
<keyword evidence="10 14" id="KW-0694">RNA-binding</keyword>
<dbReference type="PROSITE" id="PS51686">
    <property type="entry name" value="SAM_MT_RSMB_NOP"/>
    <property type="match status" value="1"/>
</dbReference>
<dbReference type="eggNOG" id="COG0144">
    <property type="taxonomic scope" value="Bacteria"/>
</dbReference>
<dbReference type="HOGENOM" id="CLU_005316_0_1_0"/>
<organism evidence="16 17">
    <name type="scientific">Thermodesulfatator indicus (strain DSM 15286 / JCM 11887 / CIR29812)</name>
    <dbReference type="NCBI Taxonomy" id="667014"/>
    <lineage>
        <taxon>Bacteria</taxon>
        <taxon>Pseudomonadati</taxon>
        <taxon>Thermodesulfobacteriota</taxon>
        <taxon>Thermodesulfobacteria</taxon>
        <taxon>Thermodesulfobacteriales</taxon>
        <taxon>Thermodesulfatatoraceae</taxon>
        <taxon>Thermodesulfatator</taxon>
    </lineage>
</organism>
<feature type="active site" description="Nucleophile" evidence="14">
    <location>
        <position position="390"/>
    </location>
</feature>
<dbReference type="FunFam" id="3.40.50.150:FF:000257">
    <property type="entry name" value="16S rRNA methyltransferase"/>
    <property type="match status" value="1"/>
</dbReference>
<proteinExistence type="inferred from homology"/>
<keyword evidence="6" id="KW-0698">rRNA processing</keyword>
<protein>
    <recommendedName>
        <fullName evidence="4">16S rRNA (cytosine(967)-C(5))-methyltransferase</fullName>
        <ecNumber evidence="4">2.1.1.176</ecNumber>
    </recommendedName>
    <alternativeName>
        <fullName evidence="11">16S rRNA m5C967 methyltransferase</fullName>
    </alternativeName>
    <alternativeName>
        <fullName evidence="12">rRNA (cytosine-C(5)-)-methyltransferase RsmB</fullName>
    </alternativeName>
</protein>
<evidence type="ECO:0000256" key="3">
    <source>
        <dbReference type="ARBA" id="ARBA00007494"/>
    </source>
</evidence>
<dbReference type="PANTHER" id="PTHR22807:SF53">
    <property type="entry name" value="RIBOSOMAL RNA SMALL SUBUNIT METHYLTRANSFERASE B-RELATED"/>
    <property type="match status" value="1"/>
</dbReference>
<evidence type="ECO:0000256" key="4">
    <source>
        <dbReference type="ARBA" id="ARBA00012140"/>
    </source>
</evidence>
<keyword evidence="7 14" id="KW-0489">Methyltransferase</keyword>
<dbReference type="GO" id="GO:0003723">
    <property type="term" value="F:RNA binding"/>
    <property type="evidence" value="ECO:0007669"/>
    <property type="project" value="UniProtKB-UniRule"/>
</dbReference>
<dbReference type="NCBIfam" id="NF011494">
    <property type="entry name" value="PRK14902.1"/>
    <property type="match status" value="1"/>
</dbReference>
<gene>
    <name evidence="16" type="ordered locus">Thein_0040</name>
</gene>
<name>F8A8C1_THEID</name>
<dbReference type="Proteomes" id="UP000006793">
    <property type="component" value="Chromosome"/>
</dbReference>
<dbReference type="InterPro" id="IPR049560">
    <property type="entry name" value="MeTrfase_RsmB-F_NOP2_cat"/>
</dbReference>
<feature type="domain" description="SAM-dependent MTase RsmB/NOP-type" evidence="15">
    <location>
        <begin position="176"/>
        <end position="454"/>
    </location>
</feature>
<dbReference type="PaxDb" id="667014-Thein_0040"/>
<dbReference type="PROSITE" id="PS01153">
    <property type="entry name" value="NOL1_NOP2_SUN"/>
    <property type="match status" value="1"/>
</dbReference>
<keyword evidence="8 14" id="KW-0808">Transferase</keyword>
<comment type="similarity">
    <text evidence="3 14">Belongs to the class I-like SAM-binding methyltransferase superfamily. RsmB/NOP family.</text>
</comment>
<comment type="catalytic activity">
    <reaction evidence="13">
        <text>cytidine(967) in 16S rRNA + S-adenosyl-L-methionine = 5-methylcytidine(967) in 16S rRNA + S-adenosyl-L-homocysteine + H(+)</text>
        <dbReference type="Rhea" id="RHEA:42748"/>
        <dbReference type="Rhea" id="RHEA-COMP:10219"/>
        <dbReference type="Rhea" id="RHEA-COMP:10220"/>
        <dbReference type="ChEBI" id="CHEBI:15378"/>
        <dbReference type="ChEBI" id="CHEBI:57856"/>
        <dbReference type="ChEBI" id="CHEBI:59789"/>
        <dbReference type="ChEBI" id="CHEBI:74483"/>
        <dbReference type="ChEBI" id="CHEBI:82748"/>
        <dbReference type="EC" id="2.1.1.176"/>
    </reaction>
</comment>
<dbReference type="InterPro" id="IPR018314">
    <property type="entry name" value="RsmB/NOL1/NOP2-like_CS"/>
</dbReference>
<evidence type="ECO:0000256" key="11">
    <source>
        <dbReference type="ARBA" id="ARBA00030399"/>
    </source>
</evidence>
<evidence type="ECO:0000259" key="15">
    <source>
        <dbReference type="PROSITE" id="PS51686"/>
    </source>
</evidence>
<dbReference type="EMBL" id="CP002683">
    <property type="protein sequence ID" value="AEH43925.1"/>
    <property type="molecule type" value="Genomic_DNA"/>
</dbReference>
<dbReference type="PATRIC" id="fig|667014.3.peg.43"/>
<dbReference type="InterPro" id="IPR035926">
    <property type="entry name" value="NusB-like_sf"/>
</dbReference>
<comment type="caution">
    <text evidence="14">Lacks conserved residue(s) required for the propagation of feature annotation.</text>
</comment>
<dbReference type="Gene3D" id="3.30.70.1170">
    <property type="entry name" value="Sun protein, domain 3"/>
    <property type="match status" value="1"/>
</dbReference>
<dbReference type="eggNOG" id="COG0781">
    <property type="taxonomic scope" value="Bacteria"/>
</dbReference>
<evidence type="ECO:0000256" key="5">
    <source>
        <dbReference type="ARBA" id="ARBA00022490"/>
    </source>
</evidence>
<dbReference type="STRING" id="667014.Thein_0040"/>
<dbReference type="SUPFAM" id="SSF48013">
    <property type="entry name" value="NusB-like"/>
    <property type="match status" value="1"/>
</dbReference>
<dbReference type="Pfam" id="PF22458">
    <property type="entry name" value="RsmF-B_ferredox"/>
    <property type="match status" value="1"/>
</dbReference>
<dbReference type="GO" id="GO:0006355">
    <property type="term" value="P:regulation of DNA-templated transcription"/>
    <property type="evidence" value="ECO:0007669"/>
    <property type="project" value="InterPro"/>
</dbReference>
<evidence type="ECO:0000256" key="13">
    <source>
        <dbReference type="ARBA" id="ARBA00047283"/>
    </source>
</evidence>
<dbReference type="KEGG" id="tid:Thein_0040"/>
<evidence type="ECO:0000313" key="17">
    <source>
        <dbReference type="Proteomes" id="UP000006793"/>
    </source>
</evidence>
<evidence type="ECO:0000256" key="10">
    <source>
        <dbReference type="ARBA" id="ARBA00022884"/>
    </source>
</evidence>
<dbReference type="CDD" id="cd02440">
    <property type="entry name" value="AdoMet_MTases"/>
    <property type="match status" value="1"/>
</dbReference>
<keyword evidence="9 14" id="KW-0949">S-adenosyl-L-methionine</keyword>
<dbReference type="PRINTS" id="PR02008">
    <property type="entry name" value="RCMTFAMILY"/>
</dbReference>